<dbReference type="Proteomes" id="UP000673394">
    <property type="component" value="Unassembled WGS sequence"/>
</dbReference>
<dbReference type="PANTHER" id="PTHR31527">
    <property type="entry name" value="RE64534P"/>
    <property type="match status" value="1"/>
</dbReference>
<keyword evidence="3" id="KW-1185">Reference proteome</keyword>
<organism evidence="2 3">
    <name type="scientific">Paenibacillus lignilyticus</name>
    <dbReference type="NCBI Taxonomy" id="1172615"/>
    <lineage>
        <taxon>Bacteria</taxon>
        <taxon>Bacillati</taxon>
        <taxon>Bacillota</taxon>
        <taxon>Bacilli</taxon>
        <taxon>Bacillales</taxon>
        <taxon>Paenibacillaceae</taxon>
        <taxon>Paenibacillus</taxon>
    </lineage>
</organism>
<evidence type="ECO:0000313" key="3">
    <source>
        <dbReference type="Proteomes" id="UP000673394"/>
    </source>
</evidence>
<dbReference type="InterPro" id="IPR018959">
    <property type="entry name" value="DUF1989"/>
</dbReference>
<dbReference type="EMBL" id="JAGKSP010000003">
    <property type="protein sequence ID" value="MBP3963280.1"/>
    <property type="molecule type" value="Genomic_DNA"/>
</dbReference>
<dbReference type="RefSeq" id="WP_210658247.1">
    <property type="nucleotide sequence ID" value="NZ_JAGKSP010000003.1"/>
</dbReference>
<dbReference type="PANTHER" id="PTHR31527:SF0">
    <property type="entry name" value="RE64534P"/>
    <property type="match status" value="1"/>
</dbReference>
<sequence length="241" mass="27077">MTTSLWSTTFGAGDKWSARISRGRLLRFTALQDNANLSVMMFHADDLTERYNMPDTLKAQYTAHLTRGNILMSDNGRAMASFVEDDLGWHDTITGFMTRATTDAKYGQSTYQQLRNEWLRSGYENFAVELVRSGLGIRDMGPVVNLFSKVSCNDVGRMIYDASHCKEGASVTLRTEMDILLVVSNTPNPLNPSTHYPTAPVQLEVLPAPAVDLDTDYCCNFRSENRRAFENTAEYYLLAGR</sequence>
<name>A0ABS5CBE0_9BACL</name>
<feature type="domain" description="DUF1989" evidence="1">
    <location>
        <begin position="11"/>
        <end position="180"/>
    </location>
</feature>
<evidence type="ECO:0000313" key="2">
    <source>
        <dbReference type="EMBL" id="MBP3963280.1"/>
    </source>
</evidence>
<dbReference type="NCBIfam" id="TIGR03425">
    <property type="entry name" value="urea_degr_2"/>
    <property type="match status" value="1"/>
</dbReference>
<gene>
    <name evidence="2" type="ORF">I8J30_11255</name>
</gene>
<accession>A0ABS5CBE0</accession>
<evidence type="ECO:0000259" key="1">
    <source>
        <dbReference type="Pfam" id="PF09347"/>
    </source>
</evidence>
<reference evidence="2 3" key="1">
    <citation type="submission" date="2021-04" db="EMBL/GenBank/DDBJ databases">
        <title>Paenibacillus sp. DLE-14 whole genome sequence.</title>
        <authorList>
            <person name="Ham Y.J."/>
        </authorList>
    </citation>
    <scope>NUCLEOTIDE SEQUENCE [LARGE SCALE GENOMIC DNA]</scope>
    <source>
        <strain evidence="2 3">DLE-14</strain>
    </source>
</reference>
<dbReference type="Pfam" id="PF09347">
    <property type="entry name" value="DUF1989"/>
    <property type="match status" value="1"/>
</dbReference>
<comment type="caution">
    <text evidence="2">The sequence shown here is derived from an EMBL/GenBank/DDBJ whole genome shotgun (WGS) entry which is preliminary data.</text>
</comment>
<protein>
    <submittedName>
        <fullName evidence="2">DUF1989 domain-containing protein</fullName>
    </submittedName>
</protein>
<dbReference type="InterPro" id="IPR017792">
    <property type="entry name" value="UAAP1"/>
</dbReference>
<proteinExistence type="predicted"/>